<gene>
    <name evidence="1" type="ORF">CHIRRI_LOCUS12689</name>
</gene>
<proteinExistence type="predicted"/>
<name>A0A9N9WUM6_9DIPT</name>
<protein>
    <submittedName>
        <fullName evidence="1">Uncharacterized protein</fullName>
    </submittedName>
</protein>
<dbReference type="OrthoDB" id="6763801at2759"/>
<evidence type="ECO:0000313" key="2">
    <source>
        <dbReference type="Proteomes" id="UP001153620"/>
    </source>
</evidence>
<dbReference type="EMBL" id="OU895879">
    <property type="protein sequence ID" value="CAG9809869.1"/>
    <property type="molecule type" value="Genomic_DNA"/>
</dbReference>
<reference evidence="1" key="1">
    <citation type="submission" date="2022-01" db="EMBL/GenBank/DDBJ databases">
        <authorList>
            <person name="King R."/>
        </authorList>
    </citation>
    <scope>NUCLEOTIDE SEQUENCE</scope>
</reference>
<keyword evidence="2" id="KW-1185">Reference proteome</keyword>
<sequence length="366" mass="43702">MAVNFLRLNLSKSPMVYSFALWNVYTQILRYTCENKDNLEINFINKLHERSKLKKIKSNELIISRFTDSYKIDDDVRFYDQEEIRLIQLINNINENTTHVRWISLRNECISLLCLKGRHNFFVKFTSVLAKIDPKYYDENHELFKYLHQLSIWRDNKSKNTEMLIEHLCELYINHCTNDELLNKMKITIQALLEEILSKHGSSAVVNIKNSFERICFQTDNFEALYLLWKNLFESFWFSDQQTAEGLIANHLEIRKMLASRSKQLCFGYFQNNNTDLVNKLVQIFLGYKMRTNVVETLKLYLAFEIWRKNSSAATQIVQLFLELNIPLSDSENRKYLDLLLKRQTEIRQQGKMSEKIDVENYKFKF</sequence>
<evidence type="ECO:0000313" key="1">
    <source>
        <dbReference type="EMBL" id="CAG9809869.1"/>
    </source>
</evidence>
<dbReference type="AlphaFoldDB" id="A0A9N9WUM6"/>
<reference evidence="1" key="2">
    <citation type="submission" date="2022-10" db="EMBL/GenBank/DDBJ databases">
        <authorList>
            <consortium name="ENA_rothamsted_submissions"/>
            <consortium name="culmorum"/>
            <person name="King R."/>
        </authorList>
    </citation>
    <scope>NUCLEOTIDE SEQUENCE</scope>
</reference>
<organism evidence="1 2">
    <name type="scientific">Chironomus riparius</name>
    <dbReference type="NCBI Taxonomy" id="315576"/>
    <lineage>
        <taxon>Eukaryota</taxon>
        <taxon>Metazoa</taxon>
        <taxon>Ecdysozoa</taxon>
        <taxon>Arthropoda</taxon>
        <taxon>Hexapoda</taxon>
        <taxon>Insecta</taxon>
        <taxon>Pterygota</taxon>
        <taxon>Neoptera</taxon>
        <taxon>Endopterygota</taxon>
        <taxon>Diptera</taxon>
        <taxon>Nematocera</taxon>
        <taxon>Chironomoidea</taxon>
        <taxon>Chironomidae</taxon>
        <taxon>Chironominae</taxon>
        <taxon>Chironomus</taxon>
    </lineage>
</organism>
<dbReference type="Proteomes" id="UP001153620">
    <property type="component" value="Chromosome 3"/>
</dbReference>
<accession>A0A9N9WUM6</accession>